<evidence type="ECO:0000313" key="1">
    <source>
        <dbReference type="EMBL" id="EEY70385.1"/>
    </source>
</evidence>
<accession>D0N5P4</accession>
<dbReference type="HOGENOM" id="CLU_1647064_0_0_1"/>
<dbReference type="VEuPathDB" id="FungiDB:PITG_05788"/>
<sequence length="161" mass="18248">MNIQPAFCDRGKQLAAQALLLRINMKIHFKLCTLHIRFNTMDRFKSLRLNLKSYPAGISKVFAGKIVEEHVWSYLSSIHPSDWCVVGNMKATTKELKWIDDNWSSIPKHGDALPLLGIRTTRAVEGENNGLLWGRVRTQLVLGSVMTYCTRALKVLQKPAV</sequence>
<name>D0N5P4_PHYIT</name>
<dbReference type="OrthoDB" id="129375at2759"/>
<protein>
    <submittedName>
        <fullName evidence="1">Uncharacterized protein</fullName>
    </submittedName>
</protein>
<dbReference type="OMA" id="NCARDKL"/>
<gene>
    <name evidence="1" type="ORF">PITG_05788</name>
</gene>
<dbReference type="AlphaFoldDB" id="D0N5P4"/>
<dbReference type="KEGG" id="pif:PITG_05788"/>
<dbReference type="GeneID" id="9471909"/>
<dbReference type="EMBL" id="DS028126">
    <property type="protein sequence ID" value="EEY70385.1"/>
    <property type="molecule type" value="Genomic_DNA"/>
</dbReference>
<dbReference type="InParanoid" id="D0N5P4"/>
<keyword evidence="2" id="KW-1185">Reference proteome</keyword>
<dbReference type="eggNOG" id="ENOG502SQ9X">
    <property type="taxonomic scope" value="Eukaryota"/>
</dbReference>
<dbReference type="RefSeq" id="XP_002998039.1">
    <property type="nucleotide sequence ID" value="XM_002997993.1"/>
</dbReference>
<organism evidence="1 2">
    <name type="scientific">Phytophthora infestans (strain T30-4)</name>
    <name type="common">Potato late blight agent</name>
    <dbReference type="NCBI Taxonomy" id="403677"/>
    <lineage>
        <taxon>Eukaryota</taxon>
        <taxon>Sar</taxon>
        <taxon>Stramenopiles</taxon>
        <taxon>Oomycota</taxon>
        <taxon>Peronosporomycetes</taxon>
        <taxon>Peronosporales</taxon>
        <taxon>Peronosporaceae</taxon>
        <taxon>Phytophthora</taxon>
    </lineage>
</organism>
<dbReference type="Proteomes" id="UP000006643">
    <property type="component" value="Unassembled WGS sequence"/>
</dbReference>
<reference evidence="2" key="1">
    <citation type="journal article" date="2009" name="Nature">
        <title>Genome sequence and analysis of the Irish potato famine pathogen Phytophthora infestans.</title>
        <authorList>
            <consortium name="The Broad Institute Genome Sequencing Platform"/>
            <person name="Haas B.J."/>
            <person name="Kamoun S."/>
            <person name="Zody M.C."/>
            <person name="Jiang R.H."/>
            <person name="Handsaker R.E."/>
            <person name="Cano L.M."/>
            <person name="Grabherr M."/>
            <person name="Kodira C.D."/>
            <person name="Raffaele S."/>
            <person name="Torto-Alalibo T."/>
            <person name="Bozkurt T.O."/>
            <person name="Ah-Fong A.M."/>
            <person name="Alvarado L."/>
            <person name="Anderson V.L."/>
            <person name="Armstrong M.R."/>
            <person name="Avrova A."/>
            <person name="Baxter L."/>
            <person name="Beynon J."/>
            <person name="Boevink P.C."/>
            <person name="Bollmann S.R."/>
            <person name="Bos J.I."/>
            <person name="Bulone V."/>
            <person name="Cai G."/>
            <person name="Cakir C."/>
            <person name="Carrington J.C."/>
            <person name="Chawner M."/>
            <person name="Conti L."/>
            <person name="Costanzo S."/>
            <person name="Ewan R."/>
            <person name="Fahlgren N."/>
            <person name="Fischbach M.A."/>
            <person name="Fugelstad J."/>
            <person name="Gilroy E.M."/>
            <person name="Gnerre S."/>
            <person name="Green P.J."/>
            <person name="Grenville-Briggs L.J."/>
            <person name="Griffith J."/>
            <person name="Grunwald N.J."/>
            <person name="Horn K."/>
            <person name="Horner N.R."/>
            <person name="Hu C.H."/>
            <person name="Huitema E."/>
            <person name="Jeong D.H."/>
            <person name="Jones A.M."/>
            <person name="Jones J.D."/>
            <person name="Jones R.W."/>
            <person name="Karlsson E.K."/>
            <person name="Kunjeti S.G."/>
            <person name="Lamour K."/>
            <person name="Liu Z."/>
            <person name="Ma L."/>
            <person name="Maclean D."/>
            <person name="Chibucos M.C."/>
            <person name="McDonald H."/>
            <person name="McWalters J."/>
            <person name="Meijer H.J."/>
            <person name="Morgan W."/>
            <person name="Morris P.F."/>
            <person name="Munro C.A."/>
            <person name="O'Neill K."/>
            <person name="Ospina-Giraldo M."/>
            <person name="Pinzon A."/>
            <person name="Pritchard L."/>
            <person name="Ramsahoye B."/>
            <person name="Ren Q."/>
            <person name="Restrepo S."/>
            <person name="Roy S."/>
            <person name="Sadanandom A."/>
            <person name="Savidor A."/>
            <person name="Schornack S."/>
            <person name="Schwartz D.C."/>
            <person name="Schumann U.D."/>
            <person name="Schwessinger B."/>
            <person name="Seyer L."/>
            <person name="Sharpe T."/>
            <person name="Silvar C."/>
            <person name="Song J."/>
            <person name="Studholme D.J."/>
            <person name="Sykes S."/>
            <person name="Thines M."/>
            <person name="van de Vondervoort P.J."/>
            <person name="Phuntumart V."/>
            <person name="Wawra S."/>
            <person name="Weide R."/>
            <person name="Win J."/>
            <person name="Young C."/>
            <person name="Zhou S."/>
            <person name="Fry W."/>
            <person name="Meyers B.C."/>
            <person name="van West P."/>
            <person name="Ristaino J."/>
            <person name="Govers F."/>
            <person name="Birch P.R."/>
            <person name="Whisson S.C."/>
            <person name="Judelson H.S."/>
            <person name="Nusbaum C."/>
        </authorList>
    </citation>
    <scope>NUCLEOTIDE SEQUENCE [LARGE SCALE GENOMIC DNA]</scope>
    <source>
        <strain evidence="2">T30-4</strain>
    </source>
</reference>
<proteinExistence type="predicted"/>
<evidence type="ECO:0000313" key="2">
    <source>
        <dbReference type="Proteomes" id="UP000006643"/>
    </source>
</evidence>